<evidence type="ECO:0000313" key="2">
    <source>
        <dbReference type="EMBL" id="PMD50220.1"/>
    </source>
</evidence>
<reference evidence="2 3" key="1">
    <citation type="submission" date="2016-04" db="EMBL/GenBank/DDBJ databases">
        <title>A degradative enzymes factory behind the ericoid mycorrhizal symbiosis.</title>
        <authorList>
            <consortium name="DOE Joint Genome Institute"/>
            <person name="Martino E."/>
            <person name="Morin E."/>
            <person name="Grelet G."/>
            <person name="Kuo A."/>
            <person name="Kohler A."/>
            <person name="Daghino S."/>
            <person name="Barry K."/>
            <person name="Choi C."/>
            <person name="Cichocki N."/>
            <person name="Clum A."/>
            <person name="Copeland A."/>
            <person name="Hainaut M."/>
            <person name="Haridas S."/>
            <person name="Labutti K."/>
            <person name="Lindquist E."/>
            <person name="Lipzen A."/>
            <person name="Khouja H.-R."/>
            <person name="Murat C."/>
            <person name="Ohm R."/>
            <person name="Olson A."/>
            <person name="Spatafora J."/>
            <person name="Veneault-Fourrey C."/>
            <person name="Henrissat B."/>
            <person name="Grigoriev I."/>
            <person name="Martin F."/>
            <person name="Perotto S."/>
        </authorList>
    </citation>
    <scope>NUCLEOTIDE SEQUENCE [LARGE SCALE GENOMIC DNA]</scope>
    <source>
        <strain evidence="2 3">E</strain>
    </source>
</reference>
<organism evidence="2 3">
    <name type="scientific">Hyaloscypha bicolor E</name>
    <dbReference type="NCBI Taxonomy" id="1095630"/>
    <lineage>
        <taxon>Eukaryota</taxon>
        <taxon>Fungi</taxon>
        <taxon>Dikarya</taxon>
        <taxon>Ascomycota</taxon>
        <taxon>Pezizomycotina</taxon>
        <taxon>Leotiomycetes</taxon>
        <taxon>Helotiales</taxon>
        <taxon>Hyaloscyphaceae</taxon>
        <taxon>Hyaloscypha</taxon>
        <taxon>Hyaloscypha bicolor</taxon>
    </lineage>
</organism>
<feature type="compositionally biased region" description="Polar residues" evidence="1">
    <location>
        <begin position="1"/>
        <end position="12"/>
    </location>
</feature>
<proteinExistence type="predicted"/>
<evidence type="ECO:0000313" key="3">
    <source>
        <dbReference type="Proteomes" id="UP000235371"/>
    </source>
</evidence>
<dbReference type="AlphaFoldDB" id="A0A2J6SHN4"/>
<dbReference type="OrthoDB" id="3560717at2759"/>
<evidence type="ECO:0000256" key="1">
    <source>
        <dbReference type="SAM" id="MobiDB-lite"/>
    </source>
</evidence>
<dbReference type="RefSeq" id="XP_024727124.1">
    <property type="nucleotide sequence ID" value="XM_024871417.1"/>
</dbReference>
<gene>
    <name evidence="2" type="ORF">K444DRAFT_262314</name>
</gene>
<dbReference type="Proteomes" id="UP000235371">
    <property type="component" value="Unassembled WGS sequence"/>
</dbReference>
<dbReference type="GeneID" id="36579499"/>
<feature type="region of interest" description="Disordered" evidence="1">
    <location>
        <begin position="1"/>
        <end position="120"/>
    </location>
</feature>
<accession>A0A2J6SHN4</accession>
<dbReference type="STRING" id="1095630.A0A2J6SHN4"/>
<protein>
    <submittedName>
        <fullName evidence="2">Uncharacterized protein</fullName>
    </submittedName>
</protein>
<name>A0A2J6SHN4_9HELO</name>
<dbReference type="InParanoid" id="A0A2J6SHN4"/>
<dbReference type="EMBL" id="KZ613913">
    <property type="protein sequence ID" value="PMD50220.1"/>
    <property type="molecule type" value="Genomic_DNA"/>
</dbReference>
<sequence length="120" mass="13375">MAPVTSSPSKPQSHLLDIPTDEELQRGRKRRRSSATPPAHVTSNGSTNLRGRGRHRSASQSGSFTRSSLEERARSASRERKSPGKKYQKKLADMRSRFEKKRRSQSPSRSRSNGGKECPG</sequence>
<keyword evidence="3" id="KW-1185">Reference proteome</keyword>
<feature type="compositionally biased region" description="Basic and acidic residues" evidence="1">
    <location>
        <begin position="68"/>
        <end position="82"/>
    </location>
</feature>